<organism evidence="2 3">
    <name type="scientific">Clostridium estertheticum</name>
    <dbReference type="NCBI Taxonomy" id="238834"/>
    <lineage>
        <taxon>Bacteria</taxon>
        <taxon>Bacillati</taxon>
        <taxon>Bacillota</taxon>
        <taxon>Clostridia</taxon>
        <taxon>Eubacteriales</taxon>
        <taxon>Clostridiaceae</taxon>
        <taxon>Clostridium</taxon>
    </lineage>
</organism>
<protein>
    <submittedName>
        <fullName evidence="2">Ribbon-helix-helix domain-containing protein</fullName>
    </submittedName>
</protein>
<gene>
    <name evidence="2" type="ORF">LL038_18500</name>
</gene>
<dbReference type="Proteomes" id="UP001164733">
    <property type="component" value="Chromosome"/>
</dbReference>
<evidence type="ECO:0000259" key="1">
    <source>
        <dbReference type="Pfam" id="PF01402"/>
    </source>
</evidence>
<dbReference type="Pfam" id="PF01402">
    <property type="entry name" value="RHH_1"/>
    <property type="match status" value="1"/>
</dbReference>
<proteinExistence type="predicted"/>
<reference evidence="2" key="1">
    <citation type="submission" date="2021-11" db="EMBL/GenBank/DDBJ databases">
        <title>Clostridia strains as spoilage organisms.</title>
        <authorList>
            <person name="Wambui J."/>
            <person name="Stevens M.J.A."/>
            <person name="Stephan R."/>
        </authorList>
    </citation>
    <scope>NUCLEOTIDE SEQUENCE</scope>
    <source>
        <strain evidence="2">CF009</strain>
    </source>
</reference>
<dbReference type="AlphaFoldDB" id="A0AA47I4T4"/>
<dbReference type="CDD" id="cd22231">
    <property type="entry name" value="RHH_NikR_HicB-like"/>
    <property type="match status" value="1"/>
</dbReference>
<feature type="domain" description="Ribbon-helix-helix protein CopG" evidence="1">
    <location>
        <begin position="18"/>
        <end position="49"/>
    </location>
</feature>
<evidence type="ECO:0000313" key="2">
    <source>
        <dbReference type="EMBL" id="WAG59602.1"/>
    </source>
</evidence>
<dbReference type="RefSeq" id="WP_216124527.1">
    <property type="nucleotide sequence ID" value="NZ_CP086239.1"/>
</dbReference>
<sequence>MLYKKPGRPTDSVKDSLLKVRVDIDTLQALDDIAKKTQKNRSELIREILPIISSKDYENMISTSSLQRLEQYSVACNDYFENPNLKINVKDVSSNFPAFVDTIAPSPILYIKYPTYKIRILITSYNSTTNILEPLFKNIDGMSTIYLTQCFQFQTNQSQPKITFFPELMCLKSNLEENTTLKNVICSILMQNNIQYEVWPAYSIVGKNVTILNEDNQSYIINT</sequence>
<dbReference type="InterPro" id="IPR002145">
    <property type="entry name" value="CopG"/>
</dbReference>
<dbReference type="EMBL" id="CP086239">
    <property type="protein sequence ID" value="WAG59602.1"/>
    <property type="molecule type" value="Genomic_DNA"/>
</dbReference>
<name>A0AA47I4T4_9CLOT</name>
<accession>A0AA47I4T4</accession>
<evidence type="ECO:0000313" key="3">
    <source>
        <dbReference type="Proteomes" id="UP001164733"/>
    </source>
</evidence>
<dbReference type="GO" id="GO:0006355">
    <property type="term" value="P:regulation of DNA-templated transcription"/>
    <property type="evidence" value="ECO:0007669"/>
    <property type="project" value="InterPro"/>
</dbReference>